<name>M1DI47_SOLTU</name>
<proteinExistence type="predicted"/>
<dbReference type="PaxDb" id="4113-PGSC0003DMT400089421"/>
<reference evidence="2" key="1">
    <citation type="journal article" date="2011" name="Nature">
        <title>Genome sequence and analysis of the tuber crop potato.</title>
        <authorList>
            <consortium name="The Potato Genome Sequencing Consortium"/>
        </authorList>
    </citation>
    <scope>NUCLEOTIDE SEQUENCE [LARGE SCALE GENOMIC DNA]</scope>
    <source>
        <strain evidence="2">cv. DM1-3 516 R44</strain>
    </source>
</reference>
<dbReference type="InParanoid" id="M1DI47"/>
<dbReference type="Gramene" id="PGSC0003DMT400089421">
    <property type="protein sequence ID" value="PGSC0003DMT400089421"/>
    <property type="gene ID" value="PGSC0003DMG400038992"/>
</dbReference>
<protein>
    <submittedName>
        <fullName evidence="1">Integrase core domain containing protein</fullName>
    </submittedName>
</protein>
<dbReference type="AlphaFoldDB" id="M1DI47"/>
<accession>M1DI47</accession>
<evidence type="ECO:0000313" key="1">
    <source>
        <dbReference type="EnsemblPlants" id="PGSC0003DMT400089421"/>
    </source>
</evidence>
<reference evidence="1" key="2">
    <citation type="submission" date="2015-06" db="UniProtKB">
        <authorList>
            <consortium name="EnsemblPlants"/>
        </authorList>
    </citation>
    <scope>IDENTIFICATION</scope>
    <source>
        <strain evidence="1">DM1-3 516 R44</strain>
    </source>
</reference>
<organism evidence="1 2">
    <name type="scientific">Solanum tuberosum</name>
    <name type="common">Potato</name>
    <dbReference type="NCBI Taxonomy" id="4113"/>
    <lineage>
        <taxon>Eukaryota</taxon>
        <taxon>Viridiplantae</taxon>
        <taxon>Streptophyta</taxon>
        <taxon>Embryophyta</taxon>
        <taxon>Tracheophyta</taxon>
        <taxon>Spermatophyta</taxon>
        <taxon>Magnoliopsida</taxon>
        <taxon>eudicotyledons</taxon>
        <taxon>Gunneridae</taxon>
        <taxon>Pentapetalae</taxon>
        <taxon>asterids</taxon>
        <taxon>lamiids</taxon>
        <taxon>Solanales</taxon>
        <taxon>Solanaceae</taxon>
        <taxon>Solanoideae</taxon>
        <taxon>Solaneae</taxon>
        <taxon>Solanum</taxon>
    </lineage>
</organism>
<keyword evidence="2" id="KW-1185">Reference proteome</keyword>
<dbReference type="EnsemblPlants" id="PGSC0003DMT400089421">
    <property type="protein sequence ID" value="PGSC0003DMT400089421"/>
    <property type="gene ID" value="PGSC0003DMG400038992"/>
</dbReference>
<sequence>MANIRVHNNPIVEGQEEEAEFEPPGVVNVYALVQGGHLVENAERVQNQPAVRFCDHYWVDYDAVGSDGPIVLPMFHKVFITGYFPMSKKLNHKDKLNNFAVLPTESVSSFLDRFTVFMRSVLNHRIDNESLKEYFYTGQDDNGRAMNDKVSSYVTPVNRDAGNIMTRIEDMMQKMMKRFDATNENVREMRNNLSGVSQKVDAHVVSIRFQLYCIPSTWSRCEFLTIYDPEPRKMANQGVHNNPIGEGQGDGI</sequence>
<dbReference type="HOGENOM" id="CLU_075941_0_0_1"/>
<evidence type="ECO:0000313" key="2">
    <source>
        <dbReference type="Proteomes" id="UP000011115"/>
    </source>
</evidence>
<dbReference type="Proteomes" id="UP000011115">
    <property type="component" value="Unassembled WGS sequence"/>
</dbReference>